<dbReference type="Gene3D" id="3.20.20.60">
    <property type="entry name" value="Phosphoenolpyruvate-binding domains"/>
    <property type="match status" value="1"/>
</dbReference>
<accession>A0A075FVM6</accession>
<sequence length="329" mass="36616">MSKPASLRKLLETNKPILVPGIYDALSAKIAQQVGFEAVFHTGYGTAATLLGVPDIGLVSFSEMKERVSNICNSIDIPVVADADTGYGNSLNTMRTVKDYIRSGASGLILEDQVWPKKCGHMKGKAVIPIDEMESKIKAASQSRKEEKSDLVIVGRTDSLAIEGVDQAIDRVKRYHKAGADVLFIEAPDKIDELELIAKQVKLPLLLNQLEGGRTPLITMEQAKKIGFKIILFPLTSLYSSTKAMFDSLSYLKKHQTSVGIEDQLVTFDKFNKIVNYDDFIKLEKNFLIKNNYEYSLIFSLQISIPLYSLDNPSNFFIAFLNLFSFSID</sequence>
<proteinExistence type="predicted"/>
<dbReference type="InterPro" id="IPR039556">
    <property type="entry name" value="ICL/PEPM"/>
</dbReference>
<evidence type="ECO:0000313" key="1">
    <source>
        <dbReference type="EMBL" id="AIE93501.1"/>
    </source>
</evidence>
<dbReference type="InterPro" id="IPR018523">
    <property type="entry name" value="Isocitrate_lyase_ph_CS"/>
</dbReference>
<dbReference type="InterPro" id="IPR040442">
    <property type="entry name" value="Pyrv_kinase-like_dom_sf"/>
</dbReference>
<dbReference type="Pfam" id="PF13714">
    <property type="entry name" value="PEP_mutase"/>
    <property type="match status" value="1"/>
</dbReference>
<dbReference type="PANTHER" id="PTHR42905:SF5">
    <property type="entry name" value="CARBOXYVINYL-CARBOXYPHOSPHONATE PHOSPHORYLMUTASE, CHLOROPLASTIC"/>
    <property type="match status" value="1"/>
</dbReference>
<dbReference type="EMBL" id="KF900396">
    <property type="protein sequence ID" value="AIE93501.1"/>
    <property type="molecule type" value="Genomic_DNA"/>
</dbReference>
<dbReference type="SUPFAM" id="SSF51621">
    <property type="entry name" value="Phosphoenolpyruvate/pyruvate domain"/>
    <property type="match status" value="1"/>
</dbReference>
<protein>
    <submittedName>
        <fullName evidence="1">Putative methylisocitrate lyase</fullName>
    </submittedName>
</protein>
<dbReference type="AlphaFoldDB" id="A0A075FVM6"/>
<dbReference type="PANTHER" id="PTHR42905">
    <property type="entry name" value="PHOSPHOENOLPYRUVATE CARBOXYLASE"/>
    <property type="match status" value="1"/>
</dbReference>
<name>A0A075FVM6_9ARCH</name>
<dbReference type="CDD" id="cd00377">
    <property type="entry name" value="ICL_PEPM"/>
    <property type="match status" value="1"/>
</dbReference>
<dbReference type="InterPro" id="IPR015813">
    <property type="entry name" value="Pyrv/PenolPyrv_kinase-like_dom"/>
</dbReference>
<dbReference type="PROSITE" id="PS00161">
    <property type="entry name" value="ISOCITRATE_LYASE"/>
    <property type="match status" value="1"/>
</dbReference>
<dbReference type="FunFam" id="3.20.20.60:FF:000009">
    <property type="entry name" value="2-methylisocitrate lyase"/>
    <property type="match status" value="1"/>
</dbReference>
<reference evidence="1" key="1">
    <citation type="journal article" date="2014" name="Genome Biol. Evol.">
        <title>Pangenome evidence for extensive interdomain horizontal transfer affecting lineage core and shell genes in uncultured planktonic thaumarchaeota and euryarchaeota.</title>
        <authorList>
            <person name="Deschamps P."/>
            <person name="Zivanovic Y."/>
            <person name="Moreira D."/>
            <person name="Rodriguez-Valera F."/>
            <person name="Lopez-Garcia P."/>
        </authorList>
    </citation>
    <scope>NUCLEOTIDE SEQUENCE</scope>
</reference>
<organism evidence="1">
    <name type="scientific">uncultured marine thaumarchaeote AD1000_38_A02</name>
    <dbReference type="NCBI Taxonomy" id="1455911"/>
    <lineage>
        <taxon>Archaea</taxon>
        <taxon>Nitrososphaerota</taxon>
        <taxon>environmental samples</taxon>
    </lineage>
</organism>
<dbReference type="GO" id="GO:0016833">
    <property type="term" value="F:oxo-acid-lyase activity"/>
    <property type="evidence" value="ECO:0007669"/>
    <property type="project" value="UniProtKB-ARBA"/>
</dbReference>
<keyword evidence="1" id="KW-0456">Lyase</keyword>